<comment type="caution">
    <text evidence="2">The sequence shown here is derived from an EMBL/GenBank/DDBJ whole genome shotgun (WGS) entry which is preliminary data.</text>
</comment>
<name>A0A7Z7AVK9_9EURY</name>
<gene>
    <name evidence="2" type="ORF">SAMN04488589_0972</name>
</gene>
<protein>
    <submittedName>
        <fullName evidence="2">Uncharacterized protein</fullName>
    </submittedName>
</protein>
<keyword evidence="1" id="KW-0812">Transmembrane</keyword>
<dbReference type="EMBL" id="FNCA01000003">
    <property type="protein sequence ID" value="SDF63605.1"/>
    <property type="molecule type" value="Genomic_DNA"/>
</dbReference>
<organism evidence="2 3">
    <name type="scientific">Methanolobus vulcani</name>
    <dbReference type="NCBI Taxonomy" id="38026"/>
    <lineage>
        <taxon>Archaea</taxon>
        <taxon>Methanobacteriati</taxon>
        <taxon>Methanobacteriota</taxon>
        <taxon>Stenosarchaea group</taxon>
        <taxon>Methanomicrobia</taxon>
        <taxon>Methanosarcinales</taxon>
        <taxon>Methanosarcinaceae</taxon>
        <taxon>Methanolobus</taxon>
    </lineage>
</organism>
<dbReference type="Proteomes" id="UP000199259">
    <property type="component" value="Unassembled WGS sequence"/>
</dbReference>
<keyword evidence="1" id="KW-1133">Transmembrane helix</keyword>
<evidence type="ECO:0000256" key="1">
    <source>
        <dbReference type="SAM" id="Phobius"/>
    </source>
</evidence>
<keyword evidence="1" id="KW-0472">Membrane</keyword>
<dbReference type="AlphaFoldDB" id="A0A7Z7AVK9"/>
<accession>A0A7Z7AVK9</accession>
<proteinExistence type="predicted"/>
<evidence type="ECO:0000313" key="2">
    <source>
        <dbReference type="EMBL" id="SDF63605.1"/>
    </source>
</evidence>
<keyword evidence="3" id="KW-1185">Reference proteome</keyword>
<feature type="transmembrane region" description="Helical" evidence="1">
    <location>
        <begin position="7"/>
        <end position="29"/>
    </location>
</feature>
<sequence>MDLIKRILQFFVILVAIIVIALIIGFFVYGGTR</sequence>
<evidence type="ECO:0000313" key="3">
    <source>
        <dbReference type="Proteomes" id="UP000199259"/>
    </source>
</evidence>
<reference evidence="2 3" key="1">
    <citation type="submission" date="2016-10" db="EMBL/GenBank/DDBJ databases">
        <authorList>
            <person name="Varghese N."/>
            <person name="Submissions S."/>
        </authorList>
    </citation>
    <scope>NUCLEOTIDE SEQUENCE [LARGE SCALE GENOMIC DNA]</scope>
    <source>
        <strain evidence="2 3">PL 12/M</strain>
    </source>
</reference>